<evidence type="ECO:0000256" key="1">
    <source>
        <dbReference type="ARBA" id="ARBA00007870"/>
    </source>
</evidence>
<dbReference type="Proteomes" id="UP000799429">
    <property type="component" value="Unassembled WGS sequence"/>
</dbReference>
<dbReference type="SUPFAM" id="SSF48179">
    <property type="entry name" value="6-phosphogluconate dehydrogenase C-terminal domain-like"/>
    <property type="match status" value="1"/>
</dbReference>
<dbReference type="InterPro" id="IPR013332">
    <property type="entry name" value="KPR_N"/>
</dbReference>
<dbReference type="EMBL" id="MU006095">
    <property type="protein sequence ID" value="KAF2838991.1"/>
    <property type="molecule type" value="Genomic_DNA"/>
</dbReference>
<dbReference type="OrthoDB" id="73846at2759"/>
<dbReference type="GO" id="GO:0008677">
    <property type="term" value="F:2-dehydropantoate 2-reductase activity"/>
    <property type="evidence" value="ECO:0007669"/>
    <property type="project" value="TreeGrafter"/>
</dbReference>
<evidence type="ECO:0000256" key="2">
    <source>
        <dbReference type="ARBA" id="ARBA00022857"/>
    </source>
</evidence>
<evidence type="ECO:0000256" key="3">
    <source>
        <dbReference type="ARBA" id="ARBA00023002"/>
    </source>
</evidence>
<dbReference type="InterPro" id="IPR008927">
    <property type="entry name" value="6-PGluconate_DH-like_C_sf"/>
</dbReference>
<comment type="caution">
    <text evidence="6">The sequence shown here is derived from an EMBL/GenBank/DDBJ whole genome shotgun (WGS) entry which is preliminary data.</text>
</comment>
<evidence type="ECO:0000259" key="4">
    <source>
        <dbReference type="Pfam" id="PF02558"/>
    </source>
</evidence>
<feature type="domain" description="Ketopantoate reductase N-terminal" evidence="4">
    <location>
        <begin position="118"/>
        <end position="211"/>
    </location>
</feature>
<dbReference type="InterPro" id="IPR036291">
    <property type="entry name" value="NAD(P)-bd_dom_sf"/>
</dbReference>
<dbReference type="Pfam" id="PF08546">
    <property type="entry name" value="ApbA_C"/>
    <property type="match status" value="1"/>
</dbReference>
<dbReference type="Gene3D" id="1.10.1040.10">
    <property type="entry name" value="N-(1-d-carboxylethyl)-l-norvaline Dehydrogenase, domain 2"/>
    <property type="match status" value="1"/>
</dbReference>
<feature type="domain" description="Ketopantoate reductase C-terminal" evidence="5">
    <location>
        <begin position="263"/>
        <end position="393"/>
    </location>
</feature>
<name>A0A9P4VMS4_9PEZI</name>
<dbReference type="InterPro" id="IPR050838">
    <property type="entry name" value="Ketopantoate_reductase"/>
</dbReference>
<accession>A0A9P4VMS4</accession>
<gene>
    <name evidence="6" type="ORF">M501DRAFT_933362</name>
</gene>
<keyword evidence="3" id="KW-0560">Oxidoreductase</keyword>
<proteinExistence type="inferred from homology"/>
<organism evidence="6 7">
    <name type="scientific">Patellaria atrata CBS 101060</name>
    <dbReference type="NCBI Taxonomy" id="1346257"/>
    <lineage>
        <taxon>Eukaryota</taxon>
        <taxon>Fungi</taxon>
        <taxon>Dikarya</taxon>
        <taxon>Ascomycota</taxon>
        <taxon>Pezizomycotina</taxon>
        <taxon>Dothideomycetes</taxon>
        <taxon>Dothideomycetes incertae sedis</taxon>
        <taxon>Patellariales</taxon>
        <taxon>Patellariaceae</taxon>
        <taxon>Patellaria</taxon>
    </lineage>
</organism>
<dbReference type="PANTHER" id="PTHR43765:SF2">
    <property type="entry name" value="2-DEHYDROPANTOATE 2-REDUCTASE"/>
    <property type="match status" value="1"/>
</dbReference>
<dbReference type="AlphaFoldDB" id="A0A9P4VMS4"/>
<dbReference type="InterPro" id="IPR013752">
    <property type="entry name" value="KPA_reductase"/>
</dbReference>
<dbReference type="GO" id="GO:0050661">
    <property type="term" value="F:NADP binding"/>
    <property type="evidence" value="ECO:0007669"/>
    <property type="project" value="TreeGrafter"/>
</dbReference>
<reference evidence="6" key="1">
    <citation type="journal article" date="2020" name="Stud. Mycol.">
        <title>101 Dothideomycetes genomes: a test case for predicting lifestyles and emergence of pathogens.</title>
        <authorList>
            <person name="Haridas S."/>
            <person name="Albert R."/>
            <person name="Binder M."/>
            <person name="Bloem J."/>
            <person name="Labutti K."/>
            <person name="Salamov A."/>
            <person name="Andreopoulos B."/>
            <person name="Baker S."/>
            <person name="Barry K."/>
            <person name="Bills G."/>
            <person name="Bluhm B."/>
            <person name="Cannon C."/>
            <person name="Castanera R."/>
            <person name="Culley D."/>
            <person name="Daum C."/>
            <person name="Ezra D."/>
            <person name="Gonzalez J."/>
            <person name="Henrissat B."/>
            <person name="Kuo A."/>
            <person name="Liang C."/>
            <person name="Lipzen A."/>
            <person name="Lutzoni F."/>
            <person name="Magnuson J."/>
            <person name="Mondo S."/>
            <person name="Nolan M."/>
            <person name="Ohm R."/>
            <person name="Pangilinan J."/>
            <person name="Park H.-J."/>
            <person name="Ramirez L."/>
            <person name="Alfaro M."/>
            <person name="Sun H."/>
            <person name="Tritt A."/>
            <person name="Yoshinaga Y."/>
            <person name="Zwiers L.-H."/>
            <person name="Turgeon B."/>
            <person name="Goodwin S."/>
            <person name="Spatafora J."/>
            <person name="Crous P."/>
            <person name="Grigoriev I."/>
        </authorList>
    </citation>
    <scope>NUCLEOTIDE SEQUENCE</scope>
    <source>
        <strain evidence="6">CBS 101060</strain>
    </source>
</reference>
<dbReference type="GO" id="GO:0005739">
    <property type="term" value="C:mitochondrion"/>
    <property type="evidence" value="ECO:0007669"/>
    <property type="project" value="TreeGrafter"/>
</dbReference>
<dbReference type="InterPro" id="IPR013328">
    <property type="entry name" value="6PGD_dom2"/>
</dbReference>
<evidence type="ECO:0000259" key="5">
    <source>
        <dbReference type="Pfam" id="PF08546"/>
    </source>
</evidence>
<keyword evidence="7" id="KW-1185">Reference proteome</keyword>
<comment type="similarity">
    <text evidence="1">Belongs to the ketopantoate reductase family.</text>
</comment>
<dbReference type="Pfam" id="PF02558">
    <property type="entry name" value="ApbA"/>
    <property type="match status" value="1"/>
</dbReference>
<sequence length="416" mass="46175">MSSIKQDERIHILGTGALGKFLAFNLREGQDLPRISLLFHSRKEYKRWEHASGGKVILKTDGVELERSGFDIEWAIPIPRRHGQEIGFNSNTSTPMDNGSRGGSFDFPLGIPTVDTSSIDGTSNDPIRYLIVTTQASHVMSSIGAIRHRITPETSILFFQKAMGFLDEINKEYFPDPATRPNYLVGSCSHVVSSANSFTVVHETHGTIFVGLPVWQAPKTIYSSSSKSHKELLGQLPQPSLALMRSLTRIPLLSATPMGPTDLFQLQLEKLAVNAIIGPITVLCDVRNGSLLYNFRITRVFRLLISEISLVIRSLPELQGLPNLHTRFAPERLENIVVGNLGKTAGQVSVMLKEAREGGRREIQYVTGYFVKRGEEVGVKCFMNYLIMQLVMGKMTMIEQEMEGFIPFAGLVKGGK</sequence>
<dbReference type="SUPFAM" id="SSF51735">
    <property type="entry name" value="NAD(P)-binding Rossmann-fold domains"/>
    <property type="match status" value="1"/>
</dbReference>
<evidence type="ECO:0000313" key="6">
    <source>
        <dbReference type="EMBL" id="KAF2838991.1"/>
    </source>
</evidence>
<protein>
    <submittedName>
        <fullName evidence="6">6-phosphogluconate dehydrogenase C-terminal domain-like protein</fullName>
    </submittedName>
</protein>
<dbReference type="Gene3D" id="3.40.50.720">
    <property type="entry name" value="NAD(P)-binding Rossmann-like Domain"/>
    <property type="match status" value="1"/>
</dbReference>
<evidence type="ECO:0000313" key="7">
    <source>
        <dbReference type="Proteomes" id="UP000799429"/>
    </source>
</evidence>
<keyword evidence="2" id="KW-0521">NADP</keyword>
<dbReference type="PANTHER" id="PTHR43765">
    <property type="entry name" value="2-DEHYDROPANTOATE 2-REDUCTASE-RELATED"/>
    <property type="match status" value="1"/>
</dbReference>